<dbReference type="AlphaFoldDB" id="A0A9P4JGR3"/>
<evidence type="ECO:0000313" key="2">
    <source>
        <dbReference type="Proteomes" id="UP000799536"/>
    </source>
</evidence>
<evidence type="ECO:0000313" key="1">
    <source>
        <dbReference type="EMBL" id="KAF2196213.1"/>
    </source>
</evidence>
<organism evidence="1 2">
    <name type="scientific">Delitschia confertaspora ATCC 74209</name>
    <dbReference type="NCBI Taxonomy" id="1513339"/>
    <lineage>
        <taxon>Eukaryota</taxon>
        <taxon>Fungi</taxon>
        <taxon>Dikarya</taxon>
        <taxon>Ascomycota</taxon>
        <taxon>Pezizomycotina</taxon>
        <taxon>Dothideomycetes</taxon>
        <taxon>Pleosporomycetidae</taxon>
        <taxon>Pleosporales</taxon>
        <taxon>Delitschiaceae</taxon>
        <taxon>Delitschia</taxon>
    </lineage>
</organism>
<name>A0A9P4JGR3_9PLEO</name>
<reference evidence="1" key="1">
    <citation type="journal article" date="2020" name="Stud. Mycol.">
        <title>101 Dothideomycetes genomes: a test case for predicting lifestyles and emergence of pathogens.</title>
        <authorList>
            <person name="Haridas S."/>
            <person name="Albert R."/>
            <person name="Binder M."/>
            <person name="Bloem J."/>
            <person name="Labutti K."/>
            <person name="Salamov A."/>
            <person name="Andreopoulos B."/>
            <person name="Baker S."/>
            <person name="Barry K."/>
            <person name="Bills G."/>
            <person name="Bluhm B."/>
            <person name="Cannon C."/>
            <person name="Castanera R."/>
            <person name="Culley D."/>
            <person name="Daum C."/>
            <person name="Ezra D."/>
            <person name="Gonzalez J."/>
            <person name="Henrissat B."/>
            <person name="Kuo A."/>
            <person name="Liang C."/>
            <person name="Lipzen A."/>
            <person name="Lutzoni F."/>
            <person name="Magnuson J."/>
            <person name="Mondo S."/>
            <person name="Nolan M."/>
            <person name="Ohm R."/>
            <person name="Pangilinan J."/>
            <person name="Park H.-J."/>
            <person name="Ramirez L."/>
            <person name="Alfaro M."/>
            <person name="Sun H."/>
            <person name="Tritt A."/>
            <person name="Yoshinaga Y."/>
            <person name="Zwiers L.-H."/>
            <person name="Turgeon B."/>
            <person name="Goodwin S."/>
            <person name="Spatafora J."/>
            <person name="Crous P."/>
            <person name="Grigoriev I."/>
        </authorList>
    </citation>
    <scope>NUCLEOTIDE SEQUENCE</scope>
    <source>
        <strain evidence="1">ATCC 74209</strain>
    </source>
</reference>
<dbReference type="OrthoDB" id="4161196at2759"/>
<proteinExistence type="predicted"/>
<keyword evidence="2" id="KW-1185">Reference proteome</keyword>
<accession>A0A9P4JGR3</accession>
<sequence>MAYSGGIQFMNIAFNKVDWINNLRFDEECECDHAIVSNVWKYQNCTMELHEALYKVSDSDRMPRGWVQYDVEDGKELDKERCIVVGRIKDREGCTGH</sequence>
<dbReference type="Proteomes" id="UP000799536">
    <property type="component" value="Unassembled WGS sequence"/>
</dbReference>
<dbReference type="EMBL" id="ML994444">
    <property type="protein sequence ID" value="KAF2196213.1"/>
    <property type="molecule type" value="Genomic_DNA"/>
</dbReference>
<comment type="caution">
    <text evidence="1">The sequence shown here is derived from an EMBL/GenBank/DDBJ whole genome shotgun (WGS) entry which is preliminary data.</text>
</comment>
<gene>
    <name evidence="1" type="ORF">GQ43DRAFT_445320</name>
</gene>
<protein>
    <submittedName>
        <fullName evidence="1">Uncharacterized protein</fullName>
    </submittedName>
</protein>